<protein>
    <recommendedName>
        <fullName evidence="1">AB hydrolase-1 domain-containing protein</fullName>
    </recommendedName>
</protein>
<reference evidence="2 3" key="1">
    <citation type="journal article" date="2015" name="Sci. Rep.">
        <title>Chromosome-level genome map provides insights into diverse defense mechanisms in the medicinal fungus Ganoderma sinense.</title>
        <authorList>
            <person name="Zhu Y."/>
            <person name="Xu J."/>
            <person name="Sun C."/>
            <person name="Zhou S."/>
            <person name="Xu H."/>
            <person name="Nelson D.R."/>
            <person name="Qian J."/>
            <person name="Song J."/>
            <person name="Luo H."/>
            <person name="Xiang L."/>
            <person name="Li Y."/>
            <person name="Xu Z."/>
            <person name="Ji A."/>
            <person name="Wang L."/>
            <person name="Lu S."/>
            <person name="Hayward A."/>
            <person name="Sun W."/>
            <person name="Li X."/>
            <person name="Schwartz D.C."/>
            <person name="Wang Y."/>
            <person name="Chen S."/>
        </authorList>
    </citation>
    <scope>NUCLEOTIDE SEQUENCE [LARGE SCALE GENOMIC DNA]</scope>
    <source>
        <strain evidence="2 3">ZZ0214-1</strain>
    </source>
</reference>
<dbReference type="InterPro" id="IPR000073">
    <property type="entry name" value="AB_hydrolase_1"/>
</dbReference>
<evidence type="ECO:0000313" key="3">
    <source>
        <dbReference type="Proteomes" id="UP000230002"/>
    </source>
</evidence>
<accession>A0A2G8RSY0</accession>
<dbReference type="Pfam" id="PF12697">
    <property type="entry name" value="Abhydrolase_6"/>
    <property type="match status" value="1"/>
</dbReference>
<name>A0A2G8RSY0_9APHY</name>
<dbReference type="AlphaFoldDB" id="A0A2G8RSY0"/>
<dbReference type="EMBL" id="AYKW01000056">
    <property type="protein sequence ID" value="PIL24611.1"/>
    <property type="molecule type" value="Genomic_DNA"/>
</dbReference>
<dbReference type="SUPFAM" id="SSF53474">
    <property type="entry name" value="alpha/beta-Hydrolases"/>
    <property type="match status" value="1"/>
</dbReference>
<evidence type="ECO:0000313" key="2">
    <source>
        <dbReference type="EMBL" id="PIL24611.1"/>
    </source>
</evidence>
<organism evidence="2 3">
    <name type="scientific">Ganoderma sinense ZZ0214-1</name>
    <dbReference type="NCBI Taxonomy" id="1077348"/>
    <lineage>
        <taxon>Eukaryota</taxon>
        <taxon>Fungi</taxon>
        <taxon>Dikarya</taxon>
        <taxon>Basidiomycota</taxon>
        <taxon>Agaricomycotina</taxon>
        <taxon>Agaricomycetes</taxon>
        <taxon>Polyporales</taxon>
        <taxon>Polyporaceae</taxon>
        <taxon>Ganoderma</taxon>
    </lineage>
</organism>
<gene>
    <name evidence="2" type="ORF">GSI_12495</name>
</gene>
<sequence length="347" mass="38481">MSDIEASEFTLPGIVADGGLKIAVTRYRHRQLPNVPPGGTRVSLLCVHAVSYYKESWLPALECLFELQSKAPDDRFTTIEAWSVDSPNHGRAAIANEAQLMNLPQGISAYQWARAVNVLLKSGLIQGSSIVGLGHSAGACVLSLLTLDYPLDKLPFSSLIFVEPGFVPQEMFEHLAALGIRYDDIIAMAKTRKDVWPSRAAARAWMSTRLPWKRWKPRSLDLFIEHGLRDLPTMTYPEAQGGVTLCCTRAQEAVGYVYYKDAGDGLERLKDVCPTIPVHCILGDRFDIIPEAAKANIVDERQGRKMATITTIQGCGHLVLMEDHQSVARAIWDILRNSRWGGKLSRL</sequence>
<keyword evidence="3" id="KW-1185">Reference proteome</keyword>
<dbReference type="OrthoDB" id="94039at2759"/>
<dbReference type="Gene3D" id="3.40.50.1820">
    <property type="entry name" value="alpha/beta hydrolase"/>
    <property type="match status" value="1"/>
</dbReference>
<evidence type="ECO:0000259" key="1">
    <source>
        <dbReference type="Pfam" id="PF12697"/>
    </source>
</evidence>
<dbReference type="Proteomes" id="UP000230002">
    <property type="component" value="Unassembled WGS sequence"/>
</dbReference>
<comment type="caution">
    <text evidence="2">The sequence shown here is derived from an EMBL/GenBank/DDBJ whole genome shotgun (WGS) entry which is preliminary data.</text>
</comment>
<dbReference type="InterPro" id="IPR029058">
    <property type="entry name" value="AB_hydrolase_fold"/>
</dbReference>
<feature type="domain" description="AB hydrolase-1" evidence="1">
    <location>
        <begin position="44"/>
        <end position="330"/>
    </location>
</feature>
<proteinExistence type="predicted"/>